<feature type="domain" description="DTW" evidence="5">
    <location>
        <begin position="54"/>
        <end position="246"/>
    </location>
</feature>
<dbReference type="EMBL" id="CQAZ01000047">
    <property type="protein sequence ID" value="CNI41301.1"/>
    <property type="molecule type" value="Genomic_DNA"/>
</dbReference>
<evidence type="ECO:0000313" key="7">
    <source>
        <dbReference type="EMBL" id="CRY69060.1"/>
    </source>
</evidence>
<proteinExistence type="predicted"/>
<dbReference type="SMART" id="SM01144">
    <property type="entry name" value="DTW"/>
    <property type="match status" value="1"/>
</dbReference>
<keyword evidence="3" id="KW-0949">S-adenosyl-L-methionine</keyword>
<evidence type="ECO:0000313" key="8">
    <source>
        <dbReference type="Proteomes" id="UP000044625"/>
    </source>
</evidence>
<dbReference type="Pfam" id="PF03942">
    <property type="entry name" value="DTW"/>
    <property type="match status" value="1"/>
</dbReference>
<evidence type="ECO:0000256" key="2">
    <source>
        <dbReference type="ARBA" id="ARBA00022679"/>
    </source>
</evidence>
<reference evidence="9" key="1">
    <citation type="submission" date="2015-03" db="EMBL/GenBank/DDBJ databases">
        <authorList>
            <consortium name="Pathogen Informatics"/>
        </authorList>
    </citation>
    <scope>NUCLEOTIDE SEQUENCE [LARGE SCALE GENOMIC DNA]</scope>
    <source>
        <strain evidence="9">A125KOH2</strain>
    </source>
</reference>
<evidence type="ECO:0000256" key="4">
    <source>
        <dbReference type="ARBA" id="ARBA00022694"/>
    </source>
</evidence>
<dbReference type="PANTHER" id="PTHR21392:SF1">
    <property type="entry name" value="TRNA-URIDINE AMINOCARBOXYPROPYLTRANSFERASE"/>
    <property type="match status" value="1"/>
</dbReference>
<evidence type="ECO:0000313" key="6">
    <source>
        <dbReference type="EMBL" id="CNI41301.1"/>
    </source>
</evidence>
<evidence type="ECO:0000256" key="1">
    <source>
        <dbReference type="ARBA" id="ARBA00012386"/>
    </source>
</evidence>
<keyword evidence="8" id="KW-1185">Reference proteome</keyword>
<keyword evidence="4" id="KW-0819">tRNA processing</keyword>
<evidence type="ECO:0000313" key="9">
    <source>
        <dbReference type="Proteomes" id="UP000045840"/>
    </source>
</evidence>
<dbReference type="Proteomes" id="UP000045840">
    <property type="component" value="Unassembled WGS sequence"/>
</dbReference>
<reference evidence="6" key="3">
    <citation type="submission" date="2015-03" db="EMBL/GenBank/DDBJ databases">
        <authorList>
            <person name="Murphy D."/>
        </authorList>
    </citation>
    <scope>NUCLEOTIDE SEQUENCE [LARGE SCALE GENOMIC DNA]</scope>
    <source>
        <strain evidence="6">A125KOH2</strain>
    </source>
</reference>
<name>A0A0T9R460_9GAMM</name>
<evidence type="ECO:0000259" key="5">
    <source>
        <dbReference type="SMART" id="SM01144"/>
    </source>
</evidence>
<dbReference type="InterPro" id="IPR039262">
    <property type="entry name" value="DTWD2/TAPT"/>
</dbReference>
<organism evidence="6 9">
    <name type="scientific">Yersinia pekkanenii</name>
    <dbReference type="NCBI Taxonomy" id="1288385"/>
    <lineage>
        <taxon>Bacteria</taxon>
        <taxon>Pseudomonadati</taxon>
        <taxon>Pseudomonadota</taxon>
        <taxon>Gammaproteobacteria</taxon>
        <taxon>Enterobacterales</taxon>
        <taxon>Yersiniaceae</taxon>
        <taxon>Yersinia</taxon>
    </lineage>
</organism>
<dbReference type="EMBL" id="CWJL01000032">
    <property type="protein sequence ID" value="CRY69060.1"/>
    <property type="molecule type" value="Genomic_DNA"/>
</dbReference>
<reference evidence="7 8" key="2">
    <citation type="submission" date="2015-03" db="EMBL/GenBank/DDBJ databases">
        <authorList>
            <consortium name="Pathogen Informatics"/>
            <person name="Murphy D."/>
        </authorList>
    </citation>
    <scope>NUCLEOTIDE SEQUENCE [LARGE SCALE GENOMIC DNA]</scope>
    <source>
        <strain evidence="8">type strain: CIP110230</strain>
        <strain evidence="7">Type strain: CIP110230</strain>
    </source>
</reference>
<dbReference type="PANTHER" id="PTHR21392">
    <property type="entry name" value="TRNA-URIDINE AMINOCARBOXYPROPYLTRANSFERASE 2"/>
    <property type="match status" value="1"/>
</dbReference>
<sequence length="261" mass="28884">MTASSTIDPRLPAANALLTTLGLPTVTATGNAVLHLRRLRLAASTRPYRARGCRAIRCQGCLLTERFCLCDTIKPQPANSRFCLIMFDTEPLKPSNTGRLIADILPDTQAFLWSRTEVDPALLAAIADPQRQPYVVFPEKYAAPERQILNQLPTNDKPPLFILLDGTWTEAKKMFRKSPYLAALPMLSLNVSHTSDYLLREAQRPEQHCTVEVASALLVQAGDIQAAEGLTAHFHYFRQQYLAGKPHHPVGRVTATAEESA</sequence>
<dbReference type="STRING" id="1288385.ERS137968_04199"/>
<accession>A0A0T9R460</accession>
<dbReference type="GO" id="GO:0016432">
    <property type="term" value="F:tRNA-uridine aminocarboxypropyltransferase activity"/>
    <property type="evidence" value="ECO:0007669"/>
    <property type="project" value="UniProtKB-EC"/>
</dbReference>
<dbReference type="GO" id="GO:0008033">
    <property type="term" value="P:tRNA processing"/>
    <property type="evidence" value="ECO:0007669"/>
    <property type="project" value="UniProtKB-KW"/>
</dbReference>
<keyword evidence="2" id="KW-0808">Transferase</keyword>
<protein>
    <recommendedName>
        <fullName evidence="1">tRNA-uridine aminocarboxypropyltransferase</fullName>
        <ecNumber evidence="1">2.5.1.25</ecNumber>
    </recommendedName>
</protein>
<dbReference type="Proteomes" id="UP000044625">
    <property type="component" value="Unassembled WGS sequence"/>
</dbReference>
<dbReference type="AlphaFoldDB" id="A0A0T9R460"/>
<evidence type="ECO:0000256" key="3">
    <source>
        <dbReference type="ARBA" id="ARBA00022691"/>
    </source>
</evidence>
<dbReference type="EC" id="2.5.1.25" evidence="1"/>
<dbReference type="InterPro" id="IPR005636">
    <property type="entry name" value="DTW"/>
</dbReference>
<gene>
    <name evidence="6" type="ORF">ERS008529_03950</name>
    <name evidence="7" type="ORF">ERS137968_04199</name>
</gene>